<evidence type="ECO:0000313" key="2">
    <source>
        <dbReference type="Proteomes" id="UP001165962"/>
    </source>
</evidence>
<proteinExistence type="predicted"/>
<dbReference type="RefSeq" id="WP_166150972.1">
    <property type="nucleotide sequence ID" value="NZ_JAAOIW010000005.1"/>
</dbReference>
<comment type="caution">
    <text evidence="1">The sequence shown here is derived from an EMBL/GenBank/DDBJ whole genome shotgun (WGS) entry which is preliminary data.</text>
</comment>
<protein>
    <submittedName>
        <fullName evidence="1">Uncharacterized protein</fullName>
    </submittedName>
</protein>
<organism evidence="1 2">
    <name type="scientific">Paenibacillus agricola</name>
    <dbReference type="NCBI Taxonomy" id="2716264"/>
    <lineage>
        <taxon>Bacteria</taxon>
        <taxon>Bacillati</taxon>
        <taxon>Bacillota</taxon>
        <taxon>Bacilli</taxon>
        <taxon>Bacillales</taxon>
        <taxon>Paenibacillaceae</taxon>
        <taxon>Paenibacillus</taxon>
    </lineage>
</organism>
<gene>
    <name evidence="1" type="ORF">G9U52_15175</name>
</gene>
<name>A0ABX0J6Z4_9BACL</name>
<dbReference type="Proteomes" id="UP001165962">
    <property type="component" value="Unassembled WGS sequence"/>
</dbReference>
<accession>A0ABX0J6Z4</accession>
<reference evidence="1" key="1">
    <citation type="submission" date="2020-03" db="EMBL/GenBank/DDBJ databases">
        <title>Draft sequencing of Paenibacilllus sp. S3N08.</title>
        <authorList>
            <person name="Kim D.-U."/>
        </authorList>
    </citation>
    <scope>NUCLEOTIDE SEQUENCE</scope>
    <source>
        <strain evidence="1">S3N08</strain>
    </source>
</reference>
<dbReference type="EMBL" id="JAAOIW010000005">
    <property type="protein sequence ID" value="NHN31180.1"/>
    <property type="molecule type" value="Genomic_DNA"/>
</dbReference>
<keyword evidence="2" id="KW-1185">Reference proteome</keyword>
<evidence type="ECO:0000313" key="1">
    <source>
        <dbReference type="EMBL" id="NHN31180.1"/>
    </source>
</evidence>
<sequence length="60" mass="6928">MLTQFNDRLRNRKTTRFPAAVLTQKITEVDTFLLYNGGAEEYEDVADYYRGGRILGRVIA</sequence>